<dbReference type="EMBL" id="JBHSGV010000002">
    <property type="protein sequence ID" value="MFC4746912.1"/>
    <property type="molecule type" value="Genomic_DNA"/>
</dbReference>
<keyword evidence="1" id="KW-0812">Transmembrane</keyword>
<keyword evidence="3" id="KW-1185">Reference proteome</keyword>
<evidence type="ECO:0000256" key="1">
    <source>
        <dbReference type="SAM" id="Phobius"/>
    </source>
</evidence>
<sequence>MRRFKALILSLDFGITLLSVFATYLFLPEYINMNFALSFYNVAMTVLSIIFSLFFTAMAIIMSSSDNDFIEFLEENNTFTELLWSFKFTLFILFLSLILSIILYSGTSFWIETNHNETWIQNTSLLLILQFFFLYGMLATWFSIMDTVKFSKYRSAFLKKQKTEKQKLEK</sequence>
<evidence type="ECO:0000313" key="3">
    <source>
        <dbReference type="Proteomes" id="UP001595935"/>
    </source>
</evidence>
<feature type="transmembrane region" description="Helical" evidence="1">
    <location>
        <begin position="7"/>
        <end position="27"/>
    </location>
</feature>
<reference evidence="3" key="1">
    <citation type="journal article" date="2019" name="Int. J. Syst. Evol. Microbiol.">
        <title>The Global Catalogue of Microorganisms (GCM) 10K type strain sequencing project: providing services to taxonomists for standard genome sequencing and annotation.</title>
        <authorList>
            <consortium name="The Broad Institute Genomics Platform"/>
            <consortium name="The Broad Institute Genome Sequencing Center for Infectious Disease"/>
            <person name="Wu L."/>
            <person name="Ma J."/>
        </authorList>
    </citation>
    <scope>NUCLEOTIDE SEQUENCE [LARGE SCALE GENOMIC DNA]</scope>
    <source>
        <strain evidence="3">WYCCWR 13023</strain>
    </source>
</reference>
<protein>
    <submittedName>
        <fullName evidence="2">Uncharacterized protein</fullName>
    </submittedName>
</protein>
<keyword evidence="1" id="KW-0472">Membrane</keyword>
<proteinExistence type="predicted"/>
<feature type="transmembrane region" description="Helical" evidence="1">
    <location>
        <begin position="39"/>
        <end position="61"/>
    </location>
</feature>
<comment type="caution">
    <text evidence="2">The sequence shown here is derived from an EMBL/GenBank/DDBJ whole genome shotgun (WGS) entry which is preliminary data.</text>
</comment>
<organism evidence="2 3">
    <name type="scientific">Flavobacterium branchiicola</name>
    <dbReference type="NCBI Taxonomy" id="1114875"/>
    <lineage>
        <taxon>Bacteria</taxon>
        <taxon>Pseudomonadati</taxon>
        <taxon>Bacteroidota</taxon>
        <taxon>Flavobacteriia</taxon>
        <taxon>Flavobacteriales</taxon>
        <taxon>Flavobacteriaceae</taxon>
        <taxon>Flavobacterium</taxon>
    </lineage>
</organism>
<dbReference type="Proteomes" id="UP001595935">
    <property type="component" value="Unassembled WGS sequence"/>
</dbReference>
<keyword evidence="1" id="KW-1133">Transmembrane helix</keyword>
<dbReference type="RefSeq" id="WP_213255920.1">
    <property type="nucleotide sequence ID" value="NZ_JAGYWA010000002.1"/>
</dbReference>
<name>A0ABV9PBQ3_9FLAO</name>
<accession>A0ABV9PBQ3</accession>
<feature type="transmembrane region" description="Helical" evidence="1">
    <location>
        <begin position="124"/>
        <end position="144"/>
    </location>
</feature>
<evidence type="ECO:0000313" key="2">
    <source>
        <dbReference type="EMBL" id="MFC4746912.1"/>
    </source>
</evidence>
<feature type="transmembrane region" description="Helical" evidence="1">
    <location>
        <begin position="82"/>
        <end position="104"/>
    </location>
</feature>
<gene>
    <name evidence="2" type="ORF">ACFO5S_05620</name>
</gene>